<dbReference type="GO" id="GO:0070967">
    <property type="term" value="F:coenzyme F420 binding"/>
    <property type="evidence" value="ECO:0007669"/>
    <property type="project" value="TreeGrafter"/>
</dbReference>
<comment type="similarity">
    <text evidence="1">Belongs to the F420H(2)-dependent quinone reductase family.</text>
</comment>
<evidence type="ECO:0000313" key="4">
    <source>
        <dbReference type="Proteomes" id="UP000255355"/>
    </source>
</evidence>
<name>A0A370H3V5_9NOCA</name>
<dbReference type="GO" id="GO:0016491">
    <property type="term" value="F:oxidoreductase activity"/>
    <property type="evidence" value="ECO:0007669"/>
    <property type="project" value="InterPro"/>
</dbReference>
<dbReference type="Proteomes" id="UP000255355">
    <property type="component" value="Unassembled WGS sequence"/>
</dbReference>
<dbReference type="EMBL" id="QQAZ01000006">
    <property type="protein sequence ID" value="RDI49902.1"/>
    <property type="molecule type" value="Genomic_DNA"/>
</dbReference>
<dbReference type="Pfam" id="PF04075">
    <property type="entry name" value="F420H2_quin_red"/>
    <property type="match status" value="1"/>
</dbReference>
<dbReference type="STRING" id="1210089.GCA_001613165_05154"/>
<evidence type="ECO:0000256" key="2">
    <source>
        <dbReference type="ARBA" id="ARBA00049106"/>
    </source>
</evidence>
<dbReference type="PANTHER" id="PTHR39428:SF1">
    <property type="entry name" value="F420H(2)-DEPENDENT QUINONE REDUCTASE RV1261C"/>
    <property type="match status" value="1"/>
</dbReference>
<dbReference type="GO" id="GO:0005886">
    <property type="term" value="C:plasma membrane"/>
    <property type="evidence" value="ECO:0007669"/>
    <property type="project" value="TreeGrafter"/>
</dbReference>
<dbReference type="NCBIfam" id="TIGR00026">
    <property type="entry name" value="hi_GC_TIGR00026"/>
    <property type="match status" value="1"/>
</dbReference>
<reference evidence="3 4" key="1">
    <citation type="submission" date="2018-07" db="EMBL/GenBank/DDBJ databases">
        <title>Genomic Encyclopedia of Type Strains, Phase IV (KMG-IV): sequencing the most valuable type-strain genomes for metagenomic binning, comparative biology and taxonomic classification.</title>
        <authorList>
            <person name="Goeker M."/>
        </authorList>
    </citation>
    <scope>NUCLEOTIDE SEQUENCE [LARGE SCALE GENOMIC DNA]</scope>
    <source>
        <strain evidence="3 4">DSM 44952</strain>
    </source>
</reference>
<comment type="caution">
    <text evidence="3">The sequence shown here is derived from an EMBL/GenBank/DDBJ whole genome shotgun (WGS) entry which is preliminary data.</text>
</comment>
<dbReference type="AlphaFoldDB" id="A0A370H3V5"/>
<sequence>MSFQKIPPGTRGPSGMPSTFFTRSMMRVMEQLHRFRGDRFQGMDLLYLTTVGARTGQKRQAALSRFHDGDGWLVVASMGGAIRHPAWYHNIAAHPDQVWAEVCAREFRVEVEQLEGAQREAAWKRITAEQPRYLEYAAKTDRLIPILKLRPVT</sequence>
<evidence type="ECO:0000313" key="3">
    <source>
        <dbReference type="EMBL" id="RDI49902.1"/>
    </source>
</evidence>
<dbReference type="PANTHER" id="PTHR39428">
    <property type="entry name" value="F420H(2)-DEPENDENT QUINONE REDUCTASE RV1261C"/>
    <property type="match status" value="1"/>
</dbReference>
<dbReference type="Gene3D" id="2.30.110.10">
    <property type="entry name" value="Electron Transport, Fmn-binding Protein, Chain A"/>
    <property type="match status" value="1"/>
</dbReference>
<keyword evidence="4" id="KW-1185">Reference proteome</keyword>
<evidence type="ECO:0000256" key="1">
    <source>
        <dbReference type="ARBA" id="ARBA00008710"/>
    </source>
</evidence>
<gene>
    <name evidence="3" type="ORF">DFR68_106340</name>
</gene>
<comment type="catalytic activity">
    <reaction evidence="2">
        <text>oxidized coenzyme F420-(gamma-L-Glu)(n) + a quinol + H(+) = reduced coenzyme F420-(gamma-L-Glu)(n) + a quinone</text>
        <dbReference type="Rhea" id="RHEA:39663"/>
        <dbReference type="Rhea" id="RHEA-COMP:12939"/>
        <dbReference type="Rhea" id="RHEA-COMP:14378"/>
        <dbReference type="ChEBI" id="CHEBI:15378"/>
        <dbReference type="ChEBI" id="CHEBI:24646"/>
        <dbReference type="ChEBI" id="CHEBI:132124"/>
        <dbReference type="ChEBI" id="CHEBI:133980"/>
        <dbReference type="ChEBI" id="CHEBI:139511"/>
    </reaction>
</comment>
<dbReference type="InterPro" id="IPR004378">
    <property type="entry name" value="F420H2_quin_Rdtase"/>
</dbReference>
<accession>A0A370H3V5</accession>
<dbReference type="InterPro" id="IPR012349">
    <property type="entry name" value="Split_barrel_FMN-bd"/>
</dbReference>
<protein>
    <submittedName>
        <fullName evidence="3">Deazaflavin-dependent oxidoreductase (Nitroreductase family)</fullName>
    </submittedName>
</protein>
<dbReference type="RefSeq" id="WP_246011371.1">
    <property type="nucleotide sequence ID" value="NZ_QQAZ01000006.1"/>
</dbReference>
<organism evidence="3 4">
    <name type="scientific">Nocardia mexicana</name>
    <dbReference type="NCBI Taxonomy" id="279262"/>
    <lineage>
        <taxon>Bacteria</taxon>
        <taxon>Bacillati</taxon>
        <taxon>Actinomycetota</taxon>
        <taxon>Actinomycetes</taxon>
        <taxon>Mycobacteriales</taxon>
        <taxon>Nocardiaceae</taxon>
        <taxon>Nocardia</taxon>
    </lineage>
</organism>
<proteinExistence type="inferred from homology"/>